<dbReference type="SUPFAM" id="SSF53448">
    <property type="entry name" value="Nucleotide-diphospho-sugar transferases"/>
    <property type="match status" value="2"/>
</dbReference>
<dbReference type="Gene3D" id="3.40.50.2000">
    <property type="entry name" value="Glycogen Phosphorylase B"/>
    <property type="match status" value="1"/>
</dbReference>
<evidence type="ECO:0000259" key="1">
    <source>
        <dbReference type="Pfam" id="PF00535"/>
    </source>
</evidence>
<feature type="domain" description="Glycosyltransferase 2-like" evidence="1">
    <location>
        <begin position="535"/>
        <end position="656"/>
    </location>
</feature>
<protein>
    <submittedName>
        <fullName evidence="4">Glycosyltransferase</fullName>
    </submittedName>
</protein>
<name>A0ABY9XAU2_9BACT</name>
<dbReference type="Pfam" id="PF13632">
    <property type="entry name" value="Glyco_trans_2_3"/>
    <property type="match status" value="1"/>
</dbReference>
<proteinExistence type="predicted"/>
<dbReference type="Gene3D" id="3.40.50.11090">
    <property type="match status" value="1"/>
</dbReference>
<dbReference type="Gene3D" id="3.90.550.10">
    <property type="entry name" value="Spore Coat Polysaccharide Biosynthesis Protein SpsA, Chain A"/>
    <property type="match status" value="2"/>
</dbReference>
<dbReference type="PANTHER" id="PTHR43179">
    <property type="entry name" value="RHAMNOSYLTRANSFERASE WBBL"/>
    <property type="match status" value="1"/>
</dbReference>
<feature type="domain" description="Glycosyltransferase 2-like" evidence="1">
    <location>
        <begin position="294"/>
        <end position="425"/>
    </location>
</feature>
<dbReference type="Pfam" id="PF00535">
    <property type="entry name" value="Glycos_transf_2"/>
    <property type="match status" value="2"/>
</dbReference>
<dbReference type="PANTHER" id="PTHR43179:SF7">
    <property type="entry name" value="RHAMNOSYLTRANSFERASE WBBL"/>
    <property type="match status" value="1"/>
</dbReference>
<accession>A0ABY9XAU2</accession>
<dbReference type="EMBL" id="CP043494">
    <property type="protein sequence ID" value="WNG52519.1"/>
    <property type="molecule type" value="Genomic_DNA"/>
</dbReference>
<dbReference type="CDD" id="cd04186">
    <property type="entry name" value="GT_2_like_c"/>
    <property type="match status" value="1"/>
</dbReference>
<feature type="domain" description="WsaF C-terminal" evidence="3">
    <location>
        <begin position="1047"/>
        <end position="1174"/>
    </location>
</feature>
<gene>
    <name evidence="4" type="ORF">F0U60_21725</name>
</gene>
<dbReference type="Pfam" id="PF22772">
    <property type="entry name" value="WsaF_C"/>
    <property type="match status" value="1"/>
</dbReference>
<sequence length="1227" mass="134732">MIAAQRRVVESLRACRTGECAELTAHERTLALLTEQLRHIAPAGRPRVQEPVESARALADVLRFDPPPASHRKRLGRVVTVAKQLFLDGLQPLHVELLRAQNDFNARVCEVMDHLLVHRAASSRTDLSAWVRERLTPSSGARGPSGGGLPEALAPVLRGVLRRQESFNAAATEAFVLAGSPARPSAEVSSRRMRELETLMDPLGGGELPLPVRASAPLWREVFRRQMGFNQQVVVVLANLLEARPLPASVPSEDYPDGFFGREAARAREVEARLRELVRPPLLSVLLSRPPAREGWLAEAIESLRAQSHANWELLVPVPEGMPRAMSRAVEAWGHKDARVRPVSTRSGGVVSSVNTTLGEARGDFILFLEPEDRLAPHALAELVLRLEREPEVDVLYSDEDQLDVSGRRTRPFFKPDWSPDLLRSVDYVRSLLAVRRSLLVELRGLREGFAGAERHDLVLRLSERTLRIGHVPGVLYHVRREALPAGAPIADDAGARALREHLARGGESAEVKPVEGAWGGYHVRYPVRGEPLVSIIVPFKDRPDLLRMVTRSLLEGTTYRNWELLLVSNNSTHPETFAVLDGLTDPRIRKLTWDFPFNYPAINNFAAKHARGELLLFLNNDIEATQPDWLEVLIGHAQRPEVGAVGPKLLFPDGTVQHAGVVVGISGSAAHPFWRLPDARAWTPFGHADWTRNYLSVTSACVLLRREVWEAVGGFDERFVLCGSDIEIGFRLWARGLRVVYTPEAKLVHHESASRRLDAIPENDFWESFLAYRRYLREGDPFYNPYLTLTGTDGSVRTHAEDGEALAVQALAFELPSARSARPPGEAPAWRHASLHVRELDVAPALRARLRTQLEEGLAALGRKGRLERMTWWLPAFGEVTPELHATFRLAQALQRQHGLASEFVIVDAPEVRVEDLEARVVGALGSSVGRFHVLGEGARWAELSAGDVAVATDWKSALLLARHPEASVRAYLVQELASRCLPAGTAQALAEESYRLGLLGLFGAPDLQAVLSAEYGMRGVVLEPAVDTALFHAGASRPPRRPVKVFFEGDPSQGGAGFELGISVLRRLNADLGAGVDILTAGSWWSTEQLGLRGVVTHLGKLPAERRAAIYRECDVALCLPLGRVVPYTLLELMACGLTVVTSESPARSWLLAHEGNALLAPLSSAALLEQLHRAVSDAGVRARLGPAAAVRARQGSWNAQADALVSALLGRSRDMLEGPHRSIG</sequence>
<dbReference type="Proteomes" id="UP001611383">
    <property type="component" value="Chromosome"/>
</dbReference>
<dbReference type="InterPro" id="IPR055050">
    <property type="entry name" value="WsaF_C"/>
</dbReference>
<dbReference type="InterPro" id="IPR001173">
    <property type="entry name" value="Glyco_trans_2-like"/>
</dbReference>
<evidence type="ECO:0000259" key="3">
    <source>
        <dbReference type="Pfam" id="PF22772"/>
    </source>
</evidence>
<dbReference type="InterPro" id="IPR029044">
    <property type="entry name" value="Nucleotide-diphossugar_trans"/>
</dbReference>
<reference evidence="4 5" key="1">
    <citation type="submission" date="2019-08" db="EMBL/GenBank/DDBJ databases">
        <title>Archangium and Cystobacter genomes.</title>
        <authorList>
            <person name="Chen I.-C.K."/>
            <person name="Wielgoss S."/>
        </authorList>
    </citation>
    <scope>NUCLEOTIDE SEQUENCE [LARGE SCALE GENOMIC DNA]</scope>
    <source>
        <strain evidence="4 5">Cbm 6</strain>
    </source>
</reference>
<evidence type="ECO:0000313" key="4">
    <source>
        <dbReference type="EMBL" id="WNG52519.1"/>
    </source>
</evidence>
<keyword evidence="5" id="KW-1185">Reference proteome</keyword>
<evidence type="ECO:0000259" key="2">
    <source>
        <dbReference type="Pfam" id="PF13632"/>
    </source>
</evidence>
<dbReference type="SUPFAM" id="SSF53756">
    <property type="entry name" value="UDP-Glycosyltransferase/glycogen phosphorylase"/>
    <property type="match status" value="1"/>
</dbReference>
<organism evidence="4 5">
    <name type="scientific">Archangium minus</name>
    <dbReference type="NCBI Taxonomy" id="83450"/>
    <lineage>
        <taxon>Bacteria</taxon>
        <taxon>Pseudomonadati</taxon>
        <taxon>Myxococcota</taxon>
        <taxon>Myxococcia</taxon>
        <taxon>Myxococcales</taxon>
        <taxon>Cystobacterineae</taxon>
        <taxon>Archangiaceae</taxon>
        <taxon>Archangium</taxon>
    </lineage>
</organism>
<feature type="domain" description="Glycosyltransferase 2-like" evidence="2">
    <location>
        <begin position="695"/>
        <end position="756"/>
    </location>
</feature>
<evidence type="ECO:0000313" key="5">
    <source>
        <dbReference type="Proteomes" id="UP001611383"/>
    </source>
</evidence>